<evidence type="ECO:0000259" key="8">
    <source>
        <dbReference type="Pfam" id="PF20811"/>
    </source>
</evidence>
<feature type="compositionally biased region" description="Acidic residues" evidence="6">
    <location>
        <begin position="142"/>
        <end position="164"/>
    </location>
</feature>
<dbReference type="GO" id="GO:0009225">
    <property type="term" value="P:nucleotide-sugar metabolic process"/>
    <property type="evidence" value="ECO:0007669"/>
    <property type="project" value="TreeGrafter"/>
</dbReference>
<dbReference type="GO" id="GO:0005975">
    <property type="term" value="P:carbohydrate metabolic process"/>
    <property type="evidence" value="ECO:0007669"/>
    <property type="project" value="InterPro"/>
</dbReference>
<evidence type="ECO:0000256" key="5">
    <source>
        <dbReference type="PIRSR" id="PIRSR607724-2"/>
    </source>
</evidence>
<accession>A0AAN5CRH8</accession>
<comment type="caution">
    <text evidence="9">The sequence shown here is derived from an EMBL/GenBank/DDBJ whole genome shotgun (WGS) entry which is preliminary data.</text>
</comment>
<evidence type="ECO:0000313" key="9">
    <source>
        <dbReference type="EMBL" id="GMR49238.1"/>
    </source>
</evidence>
<evidence type="ECO:0000256" key="2">
    <source>
        <dbReference type="ARBA" id="ARBA00012255"/>
    </source>
</evidence>
<dbReference type="GO" id="GO:0005737">
    <property type="term" value="C:cytoplasm"/>
    <property type="evidence" value="ECO:0007669"/>
    <property type="project" value="TreeGrafter"/>
</dbReference>
<evidence type="ECO:0000256" key="6">
    <source>
        <dbReference type="SAM" id="MobiDB-lite"/>
    </source>
</evidence>
<dbReference type="EC" id="3.2.1.143" evidence="2"/>
<dbReference type="InterPro" id="IPR048362">
    <property type="entry name" value="PARG_helical"/>
</dbReference>
<keyword evidence="3" id="KW-0378">Hydrolase</keyword>
<feature type="binding site" evidence="5">
    <location>
        <position position="548"/>
    </location>
    <ligand>
        <name>substrate</name>
    </ligand>
</feature>
<dbReference type="GO" id="GO:0004649">
    <property type="term" value="F:poly(ADP-ribose) glycohydrolase activity"/>
    <property type="evidence" value="ECO:0007669"/>
    <property type="project" value="UniProtKB-EC"/>
</dbReference>
<dbReference type="InterPro" id="IPR007724">
    <property type="entry name" value="Poly_GlycHdrlase"/>
</dbReference>
<feature type="active site" evidence="4">
    <location>
        <position position="509"/>
    </location>
</feature>
<organism evidence="9 10">
    <name type="scientific">Pristionchus mayeri</name>
    <dbReference type="NCBI Taxonomy" id="1317129"/>
    <lineage>
        <taxon>Eukaryota</taxon>
        <taxon>Metazoa</taxon>
        <taxon>Ecdysozoa</taxon>
        <taxon>Nematoda</taxon>
        <taxon>Chromadorea</taxon>
        <taxon>Rhabditida</taxon>
        <taxon>Rhabditina</taxon>
        <taxon>Diplogasteromorpha</taxon>
        <taxon>Diplogasteroidea</taxon>
        <taxon>Neodiplogasteridae</taxon>
        <taxon>Pristionchus</taxon>
    </lineage>
</organism>
<name>A0AAN5CRH8_9BILA</name>
<feature type="region of interest" description="Disordered" evidence="6">
    <location>
        <begin position="77"/>
        <end position="208"/>
    </location>
</feature>
<dbReference type="GO" id="GO:0006282">
    <property type="term" value="P:regulation of DNA repair"/>
    <property type="evidence" value="ECO:0007669"/>
    <property type="project" value="InterPro"/>
</dbReference>
<evidence type="ECO:0000256" key="1">
    <source>
        <dbReference type="ARBA" id="ARBA00009545"/>
    </source>
</evidence>
<dbReference type="InterPro" id="IPR046372">
    <property type="entry name" value="PARG_cat_C"/>
</dbReference>
<dbReference type="PANTHER" id="PTHR12837:SF15">
    <property type="entry name" value="POLY(ADP-RIBOSE) GLYCOHYDROLASE"/>
    <property type="match status" value="1"/>
</dbReference>
<feature type="domain" description="PARG catalytic Macro" evidence="7">
    <location>
        <begin position="466"/>
        <end position="661"/>
    </location>
</feature>
<dbReference type="PANTHER" id="PTHR12837">
    <property type="entry name" value="POLY ADP-RIBOSE GLYCOHYDROLASE"/>
    <property type="match status" value="1"/>
</dbReference>
<feature type="compositionally biased region" description="Basic and acidic residues" evidence="6">
    <location>
        <begin position="85"/>
        <end position="99"/>
    </location>
</feature>
<feature type="compositionally biased region" description="Acidic residues" evidence="6">
    <location>
        <begin position="112"/>
        <end position="132"/>
    </location>
</feature>
<dbReference type="GO" id="GO:1990966">
    <property type="term" value="P:ATP generation from poly-ADP-D-ribose"/>
    <property type="evidence" value="ECO:0007669"/>
    <property type="project" value="TreeGrafter"/>
</dbReference>
<protein>
    <recommendedName>
        <fullName evidence="2">poly(ADP-ribose) glycohydrolase</fullName>
        <ecNumber evidence="2">3.2.1.143</ecNumber>
    </recommendedName>
</protein>
<dbReference type="AlphaFoldDB" id="A0AAN5CRH8"/>
<comment type="similarity">
    <text evidence="1">Belongs to the poly(ADP-ribose) glycohydrolase family.</text>
</comment>
<reference evidence="10" key="1">
    <citation type="submission" date="2022-10" db="EMBL/GenBank/DDBJ databases">
        <title>Genome assembly of Pristionchus species.</title>
        <authorList>
            <person name="Yoshida K."/>
            <person name="Sommer R.J."/>
        </authorList>
    </citation>
    <scope>NUCLEOTIDE SEQUENCE [LARGE SCALE GENOMIC DNA]</scope>
    <source>
        <strain evidence="10">RS5460</strain>
    </source>
</reference>
<evidence type="ECO:0000256" key="3">
    <source>
        <dbReference type="ARBA" id="ARBA00022801"/>
    </source>
</evidence>
<dbReference type="EMBL" id="BTRK01000004">
    <property type="protein sequence ID" value="GMR49238.1"/>
    <property type="molecule type" value="Genomic_DNA"/>
</dbReference>
<feature type="binding site" evidence="5">
    <location>
        <position position="493"/>
    </location>
    <ligand>
        <name>substrate</name>
    </ligand>
</feature>
<feature type="domain" description="PARG helical" evidence="8">
    <location>
        <begin position="349"/>
        <end position="450"/>
    </location>
</feature>
<feature type="active site" evidence="4">
    <location>
        <position position="490"/>
    </location>
</feature>
<feature type="binding site" evidence="5">
    <location>
        <position position="507"/>
    </location>
    <ligand>
        <name>substrate</name>
    </ligand>
</feature>
<evidence type="ECO:0000259" key="7">
    <source>
        <dbReference type="Pfam" id="PF05028"/>
    </source>
</evidence>
<dbReference type="Pfam" id="PF05028">
    <property type="entry name" value="PARG_cat_C"/>
    <property type="match status" value="1"/>
</dbReference>
<evidence type="ECO:0000256" key="4">
    <source>
        <dbReference type="PIRSR" id="PIRSR607724-1"/>
    </source>
</evidence>
<dbReference type="Pfam" id="PF20811">
    <property type="entry name" value="PARG_cat_N"/>
    <property type="match status" value="1"/>
</dbReference>
<gene>
    <name evidence="9" type="ORF">PMAYCL1PPCAC_19433</name>
</gene>
<keyword evidence="10" id="KW-1185">Reference proteome</keyword>
<proteinExistence type="inferred from homology"/>
<dbReference type="GO" id="GO:0005634">
    <property type="term" value="C:nucleus"/>
    <property type="evidence" value="ECO:0007669"/>
    <property type="project" value="TreeGrafter"/>
</dbReference>
<sequence>MSESPSATARGFKRSSQESKDAEVAGRMGDKPLTRPSRKKAKIDFWSDEDEEEKWAEKAQTRLRTRAREMAGGDVQVAAAAGLHESAESRRDKKVKDEFAEGDSVKGLAVDGSEESAESPEERNIDDEEMEEDAYKKLVIDEREESDESPDEKEDKDEFESDEGKDEKVAEKPMSARSQSKKTAKVSVDDEEERAQQAAAEDKKKRQRKDAIRGCTSLWRGEESYANVEKPWPSARGRTNFCWFDLSEGWSEDTTPKAVPVDHVDWHFNYYENEWAALPFSEQQKHRSLGTSSRPRDELIAEAMLSFSNGVRDLEELETGIRTYWRDFRAVTLRKMVKDQSEEEIAELLETISKIAGLAVRAKHLVTKSLPALVSGSSVESVTMSQEQASCLLAYAFFCTVLPRPNFNHFSFHLWHTQRAPIYVEKMKFILHYFRTVVDEMPRGTLTFSRQAYREQVNEASFCAWTEPLSELYATPEGLIEEMEGCLQVDFANEYIGGGVTNTGAVQEEIRFMCCPEMFVSMLLCDHMDYRDAILIQGAQQYSAYEGYASSLRHVPMELRRDEPRDQFGRARSYLVAIDAHCYQNKASQYKSRFITRELIKAYAGFMPTEGQDNVRPIATGNWGCGVFNGDKELKSLIQLIAASKAGRPMIYVTFQDERFADQLDEVAEVLKAFKVKTGQLFNLLVQFVEERQPKQGVFDFVRASVQAGL</sequence>
<evidence type="ECO:0000313" key="10">
    <source>
        <dbReference type="Proteomes" id="UP001328107"/>
    </source>
</evidence>
<feature type="region of interest" description="Disordered" evidence="6">
    <location>
        <begin position="1"/>
        <end position="58"/>
    </location>
</feature>
<dbReference type="Proteomes" id="UP001328107">
    <property type="component" value="Unassembled WGS sequence"/>
</dbReference>
<feature type="compositionally biased region" description="Basic and acidic residues" evidence="6">
    <location>
        <begin position="15"/>
        <end position="33"/>
    </location>
</feature>
<feature type="active site" evidence="4">
    <location>
        <position position="508"/>
    </location>
</feature>